<dbReference type="InParanoid" id="D8LNR6"/>
<keyword evidence="2" id="KW-1133">Transmembrane helix</keyword>
<keyword evidence="4" id="KW-1185">Reference proteome</keyword>
<feature type="transmembrane region" description="Helical" evidence="2">
    <location>
        <begin position="72"/>
        <end position="95"/>
    </location>
</feature>
<feature type="compositionally biased region" description="Basic and acidic residues" evidence="1">
    <location>
        <begin position="172"/>
        <end position="210"/>
    </location>
</feature>
<reference evidence="3 4" key="1">
    <citation type="journal article" date="2010" name="Nature">
        <title>The Ectocarpus genome and the independent evolution of multicellularity in brown algae.</title>
        <authorList>
            <person name="Cock J.M."/>
            <person name="Sterck L."/>
            <person name="Rouze P."/>
            <person name="Scornet D."/>
            <person name="Allen A.E."/>
            <person name="Amoutzias G."/>
            <person name="Anthouard V."/>
            <person name="Artiguenave F."/>
            <person name="Aury J.M."/>
            <person name="Badger J.H."/>
            <person name="Beszteri B."/>
            <person name="Billiau K."/>
            <person name="Bonnet E."/>
            <person name="Bothwell J.H."/>
            <person name="Bowler C."/>
            <person name="Boyen C."/>
            <person name="Brownlee C."/>
            <person name="Carrano C.J."/>
            <person name="Charrier B."/>
            <person name="Cho G.Y."/>
            <person name="Coelho S.M."/>
            <person name="Collen J."/>
            <person name="Corre E."/>
            <person name="Da Silva C."/>
            <person name="Delage L."/>
            <person name="Delaroque N."/>
            <person name="Dittami S.M."/>
            <person name="Doulbeau S."/>
            <person name="Elias M."/>
            <person name="Farnham G."/>
            <person name="Gachon C.M."/>
            <person name="Gschloessl B."/>
            <person name="Heesch S."/>
            <person name="Jabbari K."/>
            <person name="Jubin C."/>
            <person name="Kawai H."/>
            <person name="Kimura K."/>
            <person name="Kloareg B."/>
            <person name="Kupper F.C."/>
            <person name="Lang D."/>
            <person name="Le Bail A."/>
            <person name="Leblanc C."/>
            <person name="Lerouge P."/>
            <person name="Lohr M."/>
            <person name="Lopez P.J."/>
            <person name="Martens C."/>
            <person name="Maumus F."/>
            <person name="Michel G."/>
            <person name="Miranda-Saavedra D."/>
            <person name="Morales J."/>
            <person name="Moreau H."/>
            <person name="Motomura T."/>
            <person name="Nagasato C."/>
            <person name="Napoli C.A."/>
            <person name="Nelson D.R."/>
            <person name="Nyvall-Collen P."/>
            <person name="Peters A.F."/>
            <person name="Pommier C."/>
            <person name="Potin P."/>
            <person name="Poulain J."/>
            <person name="Quesneville H."/>
            <person name="Read B."/>
            <person name="Rensing S.A."/>
            <person name="Ritter A."/>
            <person name="Rousvoal S."/>
            <person name="Samanta M."/>
            <person name="Samson G."/>
            <person name="Schroeder D.C."/>
            <person name="Segurens B."/>
            <person name="Strittmatter M."/>
            <person name="Tonon T."/>
            <person name="Tregear J.W."/>
            <person name="Valentin K."/>
            <person name="von Dassow P."/>
            <person name="Yamagishi T."/>
            <person name="Van de Peer Y."/>
            <person name="Wincker P."/>
        </authorList>
    </citation>
    <scope>NUCLEOTIDE SEQUENCE [LARGE SCALE GENOMIC DNA]</scope>
    <source>
        <strain evidence="4">Ec32 / CCAP1310/4</strain>
    </source>
</reference>
<keyword evidence="2" id="KW-0812">Transmembrane</keyword>
<accession>D8LNR6</accession>
<evidence type="ECO:0000313" key="3">
    <source>
        <dbReference type="EMBL" id="CBN78276.1"/>
    </source>
</evidence>
<organism evidence="3 4">
    <name type="scientific">Ectocarpus siliculosus</name>
    <name type="common">Brown alga</name>
    <name type="synonym">Conferva siliculosa</name>
    <dbReference type="NCBI Taxonomy" id="2880"/>
    <lineage>
        <taxon>Eukaryota</taxon>
        <taxon>Sar</taxon>
        <taxon>Stramenopiles</taxon>
        <taxon>Ochrophyta</taxon>
        <taxon>PX clade</taxon>
        <taxon>Phaeophyceae</taxon>
        <taxon>Ectocarpales</taxon>
        <taxon>Ectocarpaceae</taxon>
        <taxon>Ectocarpus</taxon>
    </lineage>
</organism>
<keyword evidence="2" id="KW-0472">Membrane</keyword>
<evidence type="ECO:0000256" key="1">
    <source>
        <dbReference type="SAM" id="MobiDB-lite"/>
    </source>
</evidence>
<dbReference type="AlphaFoldDB" id="D8LNR6"/>
<dbReference type="OrthoDB" id="10625520at2759"/>
<sequence length="219" mass="24059">MQSLRKGRETGSLACLPPRTCHTKSPLPATSPASKRQRDGSIYEGAGCPNMREDLSDEDVNRLNNVRKQIWAAGYTGFFLGGAWGLANCVIYKALQAKAVEHFPKQSAIKSLPVLQNKHYVMCTLVAGATGMFLGAGMGGIRGNEDLRDIYDRRTGGGLTEQQETPALPSHLPRDAPEHHVAKASADSHARRMEAIRLKRQQDKAERDGTFKSGKFRAW</sequence>
<gene>
    <name evidence="3" type="ORF">Esi_0005_0151</name>
</gene>
<proteinExistence type="predicted"/>
<feature type="region of interest" description="Disordered" evidence="1">
    <location>
        <begin position="1"/>
        <end position="41"/>
    </location>
</feature>
<protein>
    <submittedName>
        <fullName evidence="3">Uncharacterized protein</fullName>
    </submittedName>
</protein>
<dbReference type="Proteomes" id="UP000002630">
    <property type="component" value="Unassembled WGS sequence"/>
</dbReference>
<feature type="transmembrane region" description="Helical" evidence="2">
    <location>
        <begin position="119"/>
        <end position="141"/>
    </location>
</feature>
<evidence type="ECO:0000256" key="2">
    <source>
        <dbReference type="SAM" id="Phobius"/>
    </source>
</evidence>
<feature type="region of interest" description="Disordered" evidence="1">
    <location>
        <begin position="156"/>
        <end position="219"/>
    </location>
</feature>
<evidence type="ECO:0000313" key="4">
    <source>
        <dbReference type="Proteomes" id="UP000002630"/>
    </source>
</evidence>
<dbReference type="EMBL" id="FN649760">
    <property type="protein sequence ID" value="CBN78276.1"/>
    <property type="molecule type" value="Genomic_DNA"/>
</dbReference>
<name>D8LNR6_ECTSI</name>